<evidence type="ECO:0000256" key="2">
    <source>
        <dbReference type="ARBA" id="ARBA00022692"/>
    </source>
</evidence>
<evidence type="ECO:0000313" key="8">
    <source>
        <dbReference type="Proteomes" id="UP000800200"/>
    </source>
</evidence>
<dbReference type="EMBL" id="ML994671">
    <property type="protein sequence ID" value="KAF2178904.1"/>
    <property type="molecule type" value="Genomic_DNA"/>
</dbReference>
<dbReference type="AlphaFoldDB" id="A0A6A6DH88"/>
<feature type="compositionally biased region" description="Basic and acidic residues" evidence="5">
    <location>
        <begin position="122"/>
        <end position="132"/>
    </location>
</feature>
<protein>
    <recommendedName>
        <fullName evidence="9">Cora-domain-containing protein</fullName>
    </recommendedName>
</protein>
<feature type="transmembrane region" description="Helical" evidence="6">
    <location>
        <begin position="694"/>
        <end position="716"/>
    </location>
</feature>
<reference evidence="7" key="1">
    <citation type="journal article" date="2020" name="Stud. Mycol.">
        <title>101 Dothideomycetes genomes: a test case for predicting lifestyles and emergence of pathogens.</title>
        <authorList>
            <person name="Haridas S."/>
            <person name="Albert R."/>
            <person name="Binder M."/>
            <person name="Bloem J."/>
            <person name="Labutti K."/>
            <person name="Salamov A."/>
            <person name="Andreopoulos B."/>
            <person name="Baker S."/>
            <person name="Barry K."/>
            <person name="Bills G."/>
            <person name="Bluhm B."/>
            <person name="Cannon C."/>
            <person name="Castanera R."/>
            <person name="Culley D."/>
            <person name="Daum C."/>
            <person name="Ezra D."/>
            <person name="Gonzalez J."/>
            <person name="Henrissat B."/>
            <person name="Kuo A."/>
            <person name="Liang C."/>
            <person name="Lipzen A."/>
            <person name="Lutzoni F."/>
            <person name="Magnuson J."/>
            <person name="Mondo S."/>
            <person name="Nolan M."/>
            <person name="Ohm R."/>
            <person name="Pangilinan J."/>
            <person name="Park H.-J."/>
            <person name="Ramirez L."/>
            <person name="Alfaro M."/>
            <person name="Sun H."/>
            <person name="Tritt A."/>
            <person name="Yoshinaga Y."/>
            <person name="Zwiers L.-H."/>
            <person name="Turgeon B."/>
            <person name="Goodwin S."/>
            <person name="Spatafora J."/>
            <person name="Crous P."/>
            <person name="Grigoriev I."/>
        </authorList>
    </citation>
    <scope>NUCLEOTIDE SEQUENCE</scope>
    <source>
        <strain evidence="7">CBS 207.26</strain>
    </source>
</reference>
<dbReference type="PANTHER" id="PTHR47685:SF1">
    <property type="entry name" value="MAGNESIUM TRANSPORT PROTEIN CORA"/>
    <property type="match status" value="1"/>
</dbReference>
<keyword evidence="4 6" id="KW-0472">Membrane</keyword>
<evidence type="ECO:0000256" key="6">
    <source>
        <dbReference type="SAM" id="Phobius"/>
    </source>
</evidence>
<evidence type="ECO:0000256" key="5">
    <source>
        <dbReference type="SAM" id="MobiDB-lite"/>
    </source>
</evidence>
<feature type="transmembrane region" description="Helical" evidence="6">
    <location>
        <begin position="728"/>
        <end position="752"/>
    </location>
</feature>
<feature type="compositionally biased region" description="Polar residues" evidence="5">
    <location>
        <begin position="111"/>
        <end position="121"/>
    </location>
</feature>
<name>A0A6A6DH88_9PEZI</name>
<gene>
    <name evidence="7" type="ORF">K469DRAFT_801924</name>
</gene>
<dbReference type="InterPro" id="IPR045863">
    <property type="entry name" value="CorA_TM1_TM2"/>
</dbReference>
<dbReference type="SUPFAM" id="SSF144083">
    <property type="entry name" value="Magnesium transport protein CorA, transmembrane region"/>
    <property type="match status" value="1"/>
</dbReference>
<sequence length="773" mass="89096">MYDSSRSIDVDTLQQLSRIMKLDKECSSRHCMTTYYPKSAKSPPVGDRVRITRMGSMGESRTTAFWPSIVDIHGDDVVARRFKIEDLLRSSPEKLVLEYKQKPGNDKSLGDPSSLNGSKSLISEEVHDDKNPLSDTESPIEDKAGDSNNPTDHNKSDKKTKLRWIHLPFNSEAFAEEIIKRTCEDNGVNGDIAAQVILRSDRWSEKVHRNQNKDGYHARYMQTFCSEIDFDEKERKKLPEGKKEFGHRGANAVLFVPFLHWGSLDVLAWRNRLVEAIDSGKTQDFSHAQFSEFLEKAQSSPSHKEFPWQFLQARTDKSLKTIKLSPSQKDYAWLVQQQLKMEKPLHLRRTLDQYYYTHMFDTEKRDKSQIVSKYGPGGEYWDPTGDKVRAEAVDRKDAWAKFPLNYVKRKRSDEEGIDVDKRTRSEKKDTRKILMVDKLWLWILGGNTVITCFDRRCDEQDDNVRTNVFDNVLWKLQNGQASHVETAYDLAHLILEEASSFFFNSSDDPKTHTPRFSELFHKAIGVVSEDQIRRFGALQELTAGRITDMNDNKQNELFCVTDEIKLVDEIRDIIDELNIILCIYRDQLKILPAFKNAQYQHALYLGKKTEVNGARKCQQGDKACEWAQLPEIDFDPRNWYTRTCEYVQEHYEEIQEMLKEAARVYDAVRDTIDLKQNTASIFEAHVTRREGEAIMLFTIVSSIFLPASFFASLFGINGIQVTPGSSVSAGAAMAISIPLTFLFIVFAVIVTFTRRYRNFFTRNMSQNENAKGL</sequence>
<keyword evidence="3 6" id="KW-1133">Transmembrane helix</keyword>
<comment type="subcellular location">
    <subcellularLocation>
        <location evidence="1">Membrane</location>
        <topology evidence="1">Multi-pass membrane protein</topology>
    </subcellularLocation>
</comment>
<keyword evidence="2 6" id="KW-0812">Transmembrane</keyword>
<dbReference type="GO" id="GO:0046873">
    <property type="term" value="F:metal ion transmembrane transporter activity"/>
    <property type="evidence" value="ECO:0007669"/>
    <property type="project" value="InterPro"/>
</dbReference>
<keyword evidence="8" id="KW-1185">Reference proteome</keyword>
<dbReference type="GO" id="GO:0016020">
    <property type="term" value="C:membrane"/>
    <property type="evidence" value="ECO:0007669"/>
    <property type="project" value="UniProtKB-SubCell"/>
</dbReference>
<dbReference type="Gene3D" id="1.20.58.340">
    <property type="entry name" value="Magnesium transport protein CorA, transmembrane region"/>
    <property type="match status" value="1"/>
</dbReference>
<dbReference type="PANTHER" id="PTHR47685">
    <property type="entry name" value="MAGNESIUM TRANSPORT PROTEIN CORA"/>
    <property type="match status" value="1"/>
</dbReference>
<dbReference type="Proteomes" id="UP000800200">
    <property type="component" value="Unassembled WGS sequence"/>
</dbReference>
<organism evidence="7 8">
    <name type="scientific">Zopfia rhizophila CBS 207.26</name>
    <dbReference type="NCBI Taxonomy" id="1314779"/>
    <lineage>
        <taxon>Eukaryota</taxon>
        <taxon>Fungi</taxon>
        <taxon>Dikarya</taxon>
        <taxon>Ascomycota</taxon>
        <taxon>Pezizomycotina</taxon>
        <taxon>Dothideomycetes</taxon>
        <taxon>Dothideomycetes incertae sedis</taxon>
        <taxon>Zopfiaceae</taxon>
        <taxon>Zopfia</taxon>
    </lineage>
</organism>
<evidence type="ECO:0000256" key="4">
    <source>
        <dbReference type="ARBA" id="ARBA00023136"/>
    </source>
</evidence>
<evidence type="ECO:0000256" key="1">
    <source>
        <dbReference type="ARBA" id="ARBA00004141"/>
    </source>
</evidence>
<proteinExistence type="predicted"/>
<dbReference type="Pfam" id="PF01544">
    <property type="entry name" value="CorA"/>
    <property type="match status" value="1"/>
</dbReference>
<evidence type="ECO:0000313" key="7">
    <source>
        <dbReference type="EMBL" id="KAF2178904.1"/>
    </source>
</evidence>
<accession>A0A6A6DH88</accession>
<dbReference type="OrthoDB" id="341259at2759"/>
<dbReference type="InterPro" id="IPR050829">
    <property type="entry name" value="CorA_MIT"/>
</dbReference>
<evidence type="ECO:0000256" key="3">
    <source>
        <dbReference type="ARBA" id="ARBA00022989"/>
    </source>
</evidence>
<evidence type="ECO:0008006" key="9">
    <source>
        <dbReference type="Google" id="ProtNLM"/>
    </source>
</evidence>
<feature type="region of interest" description="Disordered" evidence="5">
    <location>
        <begin position="101"/>
        <end position="159"/>
    </location>
</feature>
<dbReference type="InterPro" id="IPR002523">
    <property type="entry name" value="MgTranspt_CorA/ZnTranspt_ZntB"/>
</dbReference>